<name>A0ABZ2ERU8_9FIRM</name>
<dbReference type="PROSITE" id="PS51781">
    <property type="entry name" value="SH3B"/>
    <property type="match status" value="3"/>
</dbReference>
<dbReference type="PANTHER" id="PTHR34408">
    <property type="entry name" value="FAMILY PROTEIN, PUTATIVE-RELATED"/>
    <property type="match status" value="1"/>
</dbReference>
<dbReference type="Pfam" id="PF08239">
    <property type="entry name" value="SH3_3"/>
    <property type="match status" value="3"/>
</dbReference>
<dbReference type="EMBL" id="CP117523">
    <property type="protein sequence ID" value="WWD82479.1"/>
    <property type="molecule type" value="Genomic_DNA"/>
</dbReference>
<dbReference type="Gene3D" id="2.30.30.40">
    <property type="entry name" value="SH3 Domains"/>
    <property type="match status" value="3"/>
</dbReference>
<dbReference type="InterPro" id="IPR003646">
    <property type="entry name" value="SH3-like_bac-type"/>
</dbReference>
<dbReference type="RefSeq" id="WP_018592839.1">
    <property type="nucleotide sequence ID" value="NZ_AUUB01000015.1"/>
</dbReference>
<dbReference type="InterPro" id="IPR036028">
    <property type="entry name" value="SH3-like_dom_sf"/>
</dbReference>
<feature type="domain" description="SH3b" evidence="2">
    <location>
        <begin position="121"/>
        <end position="185"/>
    </location>
</feature>
<protein>
    <recommendedName>
        <fullName evidence="2">SH3b domain-containing protein</fullName>
    </recommendedName>
</protein>
<feature type="chain" id="PRO_5046291405" description="SH3b domain-containing protein" evidence="1">
    <location>
        <begin position="27"/>
        <end position="260"/>
    </location>
</feature>
<dbReference type="SUPFAM" id="SSF50044">
    <property type="entry name" value="SH3-domain"/>
    <property type="match status" value="1"/>
</dbReference>
<evidence type="ECO:0000259" key="2">
    <source>
        <dbReference type="PROSITE" id="PS51781"/>
    </source>
</evidence>
<evidence type="ECO:0000313" key="3">
    <source>
        <dbReference type="EMBL" id="WWD82479.1"/>
    </source>
</evidence>
<gene>
    <name evidence="3" type="ORF">TEGL_08660</name>
</gene>
<reference evidence="3 4" key="1">
    <citation type="journal article" date="2023" name="PLoS ONE">
        <title>Genome-based metabolic and phylogenomic analysis of three Terrisporobacter species.</title>
        <authorList>
            <person name="Boer T."/>
            <person name="Bengelsdorf F.R."/>
            <person name="Bomeke M."/>
            <person name="Daniel R."/>
            <person name="Poehlein A."/>
        </authorList>
    </citation>
    <scope>NUCLEOTIDE SEQUENCE [LARGE SCALE GENOMIC DNA]</scope>
    <source>
        <strain evidence="3 4">DSM 1288</strain>
    </source>
</reference>
<dbReference type="PANTHER" id="PTHR34408:SF1">
    <property type="entry name" value="GLYCOSYL HYDROLASE FAMILY 19 DOMAIN-CONTAINING PROTEIN HI_1415"/>
    <property type="match status" value="1"/>
</dbReference>
<feature type="signal peptide" evidence="1">
    <location>
        <begin position="1"/>
        <end position="26"/>
    </location>
</feature>
<feature type="domain" description="SH3b" evidence="2">
    <location>
        <begin position="50"/>
        <end position="112"/>
    </location>
</feature>
<dbReference type="SMART" id="SM00287">
    <property type="entry name" value="SH3b"/>
    <property type="match status" value="3"/>
</dbReference>
<accession>A0ABZ2ERU8</accession>
<evidence type="ECO:0000313" key="4">
    <source>
        <dbReference type="Proteomes" id="UP001348492"/>
    </source>
</evidence>
<sequence length="260" mass="28822">MKYNVLKKFMVTGLASMLCLGGVSMADLSNYNSNTVTNVYAATIKDSVLNATGTINSNVSMRKGPGTSYTRLNTLKKGTKVTIVAKSSNNWFKIKNNKGYAYVYSQYVTIKSSNDKKEDVAYSATGIAKSAVYVRKGASTNYAKLGTLNKNTKVAIVAKSSNNWYKIKFNNGYGYVCGQYINITNNNDNKEDKYPQTGVVNHAVYVRKGASTKYTKLGILNKNTKVTILSKTTYGWYKVQYKNGTGYVYNQYIDVNSTQK</sequence>
<dbReference type="InterPro" id="IPR052354">
    <property type="entry name" value="Cell_Wall_Dynamics_Protein"/>
</dbReference>
<proteinExistence type="predicted"/>
<dbReference type="Proteomes" id="UP001348492">
    <property type="component" value="Chromosome"/>
</dbReference>
<keyword evidence="1" id="KW-0732">Signal</keyword>
<feature type="domain" description="SH3b" evidence="2">
    <location>
        <begin position="191"/>
        <end position="257"/>
    </location>
</feature>
<organism evidence="3 4">
    <name type="scientific">Terrisporobacter glycolicus ATCC 14880 = DSM 1288</name>
    <dbReference type="NCBI Taxonomy" id="1121315"/>
    <lineage>
        <taxon>Bacteria</taxon>
        <taxon>Bacillati</taxon>
        <taxon>Bacillota</taxon>
        <taxon>Clostridia</taxon>
        <taxon>Peptostreptococcales</taxon>
        <taxon>Peptostreptococcaceae</taxon>
        <taxon>Terrisporobacter</taxon>
    </lineage>
</organism>
<evidence type="ECO:0000256" key="1">
    <source>
        <dbReference type="SAM" id="SignalP"/>
    </source>
</evidence>
<keyword evidence="4" id="KW-1185">Reference proteome</keyword>